<dbReference type="AlphaFoldDB" id="A0A6L2PJY9"/>
<comment type="caution">
    <text evidence="9">The sequence shown here is derived from an EMBL/GenBank/DDBJ whole genome shotgun (WGS) entry which is preliminary data.</text>
</comment>
<feature type="compositionally biased region" description="Basic and acidic residues" evidence="6">
    <location>
        <begin position="461"/>
        <end position="470"/>
    </location>
</feature>
<feature type="domain" description="Major facilitator superfamily associated" evidence="8">
    <location>
        <begin position="28"/>
        <end position="936"/>
    </location>
</feature>
<feature type="transmembrane region" description="Helical" evidence="7">
    <location>
        <begin position="842"/>
        <end position="862"/>
    </location>
</feature>
<feature type="region of interest" description="Disordered" evidence="6">
    <location>
        <begin position="305"/>
        <end position="337"/>
    </location>
</feature>
<evidence type="ECO:0000256" key="5">
    <source>
        <dbReference type="ARBA" id="ARBA00023136"/>
    </source>
</evidence>
<evidence type="ECO:0000313" key="9">
    <source>
        <dbReference type="EMBL" id="GFG32849.1"/>
    </source>
</evidence>
<evidence type="ECO:0000256" key="1">
    <source>
        <dbReference type="ARBA" id="ARBA00004141"/>
    </source>
</evidence>
<evidence type="ECO:0000256" key="3">
    <source>
        <dbReference type="ARBA" id="ARBA00022692"/>
    </source>
</evidence>
<evidence type="ECO:0000256" key="7">
    <source>
        <dbReference type="SAM" id="Phobius"/>
    </source>
</evidence>
<protein>
    <recommendedName>
        <fullName evidence="8">Major facilitator superfamily associated domain-containing protein</fullName>
    </recommendedName>
</protein>
<dbReference type="SUPFAM" id="SSF103473">
    <property type="entry name" value="MFS general substrate transporter"/>
    <property type="match status" value="1"/>
</dbReference>
<feature type="compositionally biased region" description="Basic and acidic residues" evidence="6">
    <location>
        <begin position="513"/>
        <end position="522"/>
    </location>
</feature>
<dbReference type="EMBL" id="BLKM01000389">
    <property type="protein sequence ID" value="GFG32849.1"/>
    <property type="molecule type" value="Genomic_DNA"/>
</dbReference>
<feature type="transmembrane region" description="Helical" evidence="7">
    <location>
        <begin position="893"/>
        <end position="909"/>
    </location>
</feature>
<keyword evidence="5 7" id="KW-0472">Membrane</keyword>
<dbReference type="InterPro" id="IPR036259">
    <property type="entry name" value="MFS_trans_sf"/>
</dbReference>
<evidence type="ECO:0000256" key="6">
    <source>
        <dbReference type="SAM" id="MobiDB-lite"/>
    </source>
</evidence>
<dbReference type="OrthoDB" id="8197412at2759"/>
<sequence length="1044" mass="118340">MSFRKYRSSQNMPALFLATVAVAHICALQFFPIYLKNLNFSATEVGIIRASQTWVSALLIPAWLFLRKQLQSVSLERVVMTVFLVLNITLHLCLAYLPPSNMLQDVTHCHGHASFTPMEGLVEHDHNKQWNHFKLTTYMPSCNASVKIDRPTTNAFQTNKETTAYLPLSATNGHTSLSPSMVIKQNSLPRVIHHDTEHNVSNNSNISSHNHFKVLTESSAEQNLLLDSITQVTKNVKFLQNIRFMSSPTTEKSFLPVTGSDVSLVPKVKHKSEVLINSVSNTFLNRSQSKIQSEYRKILLNEKATNQNANTDDKHNNSTEQVPDSGSDSEKIYNGSKVVPTKNDSVIGHIIPMNKTWYNWSQGPRSEPLNAHSGKEFYYFKQYSEQQNIPAVSKTNKTGNTKFHETWLPKHSVIPWVPPKNMKKYYAQSSGFRNVSHAISSYSRTENSEESSNDEQSTNRLKADTVVREEDSVESPQESENKINITIMPADVTLWGEYQDSLFQLLRKHKSGRKTEQAERKGNSLPTTAEEGGDLPAARRMQKNIKQRKEIDPHNRHPRIKRVSISATYKSQEAEQFSRNIAKKFNRKQPAHLTIQQYDVTDVKYRRHRSPCSKTLNCRETQGATPVQGTIRRLMSVDSSKSIHFDDDTDIQVDKFITPWSFRNISPQLWNITIDKLPGYWSTTFSTILLLAVFTDMFSTATTATSSQFLQSERITKASGHRSMILQNNFLQICTLLGWGLFGCPLLAGLVLATECSYQPRVFFMLSTSLFVISLLELFLFRLPTKNRDLKLQDYVNKENKGHIPLLQRFGYGVSVFFTGFAMACNSEFIQWHTETLHGFPYNYQLLYCSYIGIGTFIQAIVRSWLQRKQLNVLVHVQDCTNPGNHDAGHADGLWNIGVILLGLHFLAASLLQPAWVLVFLGILQGCCAAFIFSVTTSRGWTIGYGLGCLFGGVMVDAYGSDWLFWVMAGSMFVWSATWTLCGGMMKCIKDYDRGPASYSQLVPPEGESDDEEVTVYESGDWLEKALEEEEQQVQRWRNVSCPT</sequence>
<dbReference type="Pfam" id="PF12832">
    <property type="entry name" value="MFS_1_like"/>
    <property type="match status" value="1"/>
</dbReference>
<feature type="transmembrane region" description="Helical" evidence="7">
    <location>
        <begin position="47"/>
        <end position="66"/>
    </location>
</feature>
<feature type="region of interest" description="Disordered" evidence="6">
    <location>
        <begin position="441"/>
        <end position="482"/>
    </location>
</feature>
<evidence type="ECO:0000256" key="2">
    <source>
        <dbReference type="ARBA" id="ARBA00005241"/>
    </source>
</evidence>
<feature type="transmembrane region" description="Helical" evidence="7">
    <location>
        <begin position="12"/>
        <end position="35"/>
    </location>
</feature>
<dbReference type="Gene3D" id="1.20.1250.20">
    <property type="entry name" value="MFS general substrate transporter like domains"/>
    <property type="match status" value="1"/>
</dbReference>
<name>A0A6L2PJY9_COPFO</name>
<evidence type="ECO:0000313" key="10">
    <source>
        <dbReference type="Proteomes" id="UP000502823"/>
    </source>
</evidence>
<feature type="transmembrane region" description="Helical" evidence="7">
    <location>
        <begin position="762"/>
        <end position="781"/>
    </location>
</feature>
<dbReference type="Proteomes" id="UP000502823">
    <property type="component" value="Unassembled WGS sequence"/>
</dbReference>
<keyword evidence="3 7" id="KW-0812">Transmembrane</keyword>
<organism evidence="9 10">
    <name type="scientific">Coptotermes formosanus</name>
    <name type="common">Formosan subterranean termite</name>
    <dbReference type="NCBI Taxonomy" id="36987"/>
    <lineage>
        <taxon>Eukaryota</taxon>
        <taxon>Metazoa</taxon>
        <taxon>Ecdysozoa</taxon>
        <taxon>Arthropoda</taxon>
        <taxon>Hexapoda</taxon>
        <taxon>Insecta</taxon>
        <taxon>Pterygota</taxon>
        <taxon>Neoptera</taxon>
        <taxon>Polyneoptera</taxon>
        <taxon>Dictyoptera</taxon>
        <taxon>Blattodea</taxon>
        <taxon>Blattoidea</taxon>
        <taxon>Termitoidae</taxon>
        <taxon>Rhinotermitidae</taxon>
        <taxon>Coptotermes</taxon>
    </lineage>
</organism>
<evidence type="ECO:0000256" key="4">
    <source>
        <dbReference type="ARBA" id="ARBA00022989"/>
    </source>
</evidence>
<proteinExistence type="inferred from homology"/>
<feature type="transmembrane region" description="Helical" evidence="7">
    <location>
        <begin position="965"/>
        <end position="986"/>
    </location>
</feature>
<feature type="transmembrane region" description="Helical" evidence="7">
    <location>
        <begin position="730"/>
        <end position="750"/>
    </location>
</feature>
<feature type="transmembrane region" description="Helical" evidence="7">
    <location>
        <begin position="915"/>
        <end position="935"/>
    </location>
</feature>
<dbReference type="PANTHER" id="PTHR16172:SF2">
    <property type="entry name" value="MAJOR FACILITATOR SUPERFAMILY DOMAIN-CONTAINING PROTEIN 6"/>
    <property type="match status" value="1"/>
</dbReference>
<keyword evidence="10" id="KW-1185">Reference proteome</keyword>
<comment type="similarity">
    <text evidence="2">Belongs to the major facilitator superfamily. MFSD6 family.</text>
</comment>
<dbReference type="GO" id="GO:0016020">
    <property type="term" value="C:membrane"/>
    <property type="evidence" value="ECO:0007669"/>
    <property type="project" value="UniProtKB-SubCell"/>
</dbReference>
<evidence type="ECO:0000259" key="8">
    <source>
        <dbReference type="Pfam" id="PF12832"/>
    </source>
</evidence>
<feature type="transmembrane region" description="Helical" evidence="7">
    <location>
        <begin position="688"/>
        <end position="710"/>
    </location>
</feature>
<comment type="subcellular location">
    <subcellularLocation>
        <location evidence="1">Membrane</location>
        <topology evidence="1">Multi-pass membrane protein</topology>
    </subcellularLocation>
</comment>
<dbReference type="InParanoid" id="A0A6L2PJY9"/>
<feature type="transmembrane region" description="Helical" evidence="7">
    <location>
        <begin position="942"/>
        <end position="959"/>
    </location>
</feature>
<feature type="transmembrane region" description="Helical" evidence="7">
    <location>
        <begin position="78"/>
        <end position="97"/>
    </location>
</feature>
<accession>A0A6L2PJY9</accession>
<feature type="region of interest" description="Disordered" evidence="6">
    <location>
        <begin position="510"/>
        <end position="533"/>
    </location>
</feature>
<dbReference type="InterPro" id="IPR024989">
    <property type="entry name" value="MFS_assoc_dom"/>
</dbReference>
<gene>
    <name evidence="9" type="ORF">Cfor_06347</name>
</gene>
<keyword evidence="4 7" id="KW-1133">Transmembrane helix</keyword>
<dbReference type="PANTHER" id="PTHR16172">
    <property type="entry name" value="MAJOR FACILITATOR SUPERFAMILY DOMAIN-CONTAINING PROTEIN 6-LIKE"/>
    <property type="match status" value="1"/>
</dbReference>
<reference evidence="10" key="1">
    <citation type="submission" date="2020-01" db="EMBL/GenBank/DDBJ databases">
        <title>Draft genome sequence of the Termite Coptotermes fromosanus.</title>
        <authorList>
            <person name="Itakura S."/>
            <person name="Yosikawa Y."/>
            <person name="Umezawa K."/>
        </authorList>
    </citation>
    <scope>NUCLEOTIDE SEQUENCE [LARGE SCALE GENOMIC DNA]</scope>
</reference>
<dbReference type="InterPro" id="IPR051717">
    <property type="entry name" value="MFS_MFSD6"/>
</dbReference>
<feature type="transmembrane region" description="Helical" evidence="7">
    <location>
        <begin position="810"/>
        <end position="830"/>
    </location>
</feature>